<keyword evidence="3" id="KW-1185">Reference proteome</keyword>
<dbReference type="InterPro" id="IPR056924">
    <property type="entry name" value="SH3_Tf2-1"/>
</dbReference>
<reference evidence="3" key="1">
    <citation type="journal article" date="2020" name="Nat. Genet.">
        <title>Genomic diversifications of five Gossypium allopolyploid species and their impact on cotton improvement.</title>
        <authorList>
            <person name="Chen Z.J."/>
            <person name="Sreedasyam A."/>
            <person name="Ando A."/>
            <person name="Song Q."/>
            <person name="De Santiago L.M."/>
            <person name="Hulse-Kemp A.M."/>
            <person name="Ding M."/>
            <person name="Ye W."/>
            <person name="Kirkbride R.C."/>
            <person name="Jenkins J."/>
            <person name="Plott C."/>
            <person name="Lovell J."/>
            <person name="Lin Y.M."/>
            <person name="Vaughn R."/>
            <person name="Liu B."/>
            <person name="Simpson S."/>
            <person name="Scheffler B.E."/>
            <person name="Wen L."/>
            <person name="Saski C.A."/>
            <person name="Grover C.E."/>
            <person name="Hu G."/>
            <person name="Conover J.L."/>
            <person name="Carlson J.W."/>
            <person name="Shu S."/>
            <person name="Boston L.B."/>
            <person name="Williams M."/>
            <person name="Peterson D.G."/>
            <person name="McGee K."/>
            <person name="Jones D.C."/>
            <person name="Wendel J.F."/>
            <person name="Stelly D.M."/>
            <person name="Grimwood J."/>
            <person name="Schmutz J."/>
        </authorList>
    </citation>
    <scope>NUCLEOTIDE SEQUENCE [LARGE SCALE GENOMIC DNA]</scope>
    <source>
        <strain evidence="3">cv. TM-1</strain>
    </source>
</reference>
<dbReference type="Gene3D" id="3.10.10.10">
    <property type="entry name" value="HIV Type 1 Reverse Transcriptase, subunit A, domain 1"/>
    <property type="match status" value="1"/>
</dbReference>
<evidence type="ECO:0000313" key="4">
    <source>
        <dbReference type="RefSeq" id="XP_040940074.1"/>
    </source>
</evidence>
<dbReference type="PANTHER" id="PTHR46148">
    <property type="entry name" value="CHROMO DOMAIN-CONTAINING PROTEIN"/>
    <property type="match status" value="1"/>
</dbReference>
<dbReference type="Pfam" id="PF24626">
    <property type="entry name" value="SH3_Tf2-1"/>
    <property type="match status" value="1"/>
</dbReference>
<feature type="domain" description="Tf2-1-like SH3-like" evidence="2">
    <location>
        <begin position="393"/>
        <end position="428"/>
    </location>
</feature>
<dbReference type="Proteomes" id="UP000818029">
    <property type="component" value="Chromosome A12"/>
</dbReference>
<feature type="domain" description="Reverse transcriptase/retrotransposon-derived protein RNase H-like" evidence="1">
    <location>
        <begin position="196"/>
        <end position="245"/>
    </location>
</feature>
<dbReference type="PANTHER" id="PTHR46148:SF44">
    <property type="entry name" value="GAG-POL POLYPROTEIN"/>
    <property type="match status" value="1"/>
</dbReference>
<dbReference type="RefSeq" id="XP_040940074.1">
    <property type="nucleotide sequence ID" value="XM_041084140.1"/>
</dbReference>
<dbReference type="GeneID" id="121211380"/>
<dbReference type="InterPro" id="IPR043502">
    <property type="entry name" value="DNA/RNA_pol_sf"/>
</dbReference>
<protein>
    <recommendedName>
        <fullName evidence="5">DNA/RNA polymerases superfamily protein</fullName>
    </recommendedName>
</protein>
<sequence>MDWLVEHRVSLHCETKRVILRTEDDKEVVVIGELRDYLSNMISALMAEKLVWKGCEVYLAYISVFVFGDFSIRDIRIVRDFPDVFFEELLGLPPNREVKFDIELLPGTASVSIAPYRMASKELTKLKAQLQKLLNRSFICPNVVVLQILREKPLYAKLSKYKFWLLEVTFLRHVVSVEGIRVDLRKIEVVLEWKQPKNQSSFEKLKSVLTQAPILIQLKFGKEFVEYSDASHVGLSCVLIQDEYHPSKTNVVADALSRRATTDLRVMFTCLSLFDDGSFLAKLQVKPTWIDQIRDKQLGDESLGLWFCQIKSGSTSDFGLSKDRIAPYKVLYGCKCYTPLWIELGERRVLGPELVFETEYKVRLIQDQLRMASDRQKSYANLKRRNIEYYVGDFILKHVGPLAYQLELPLELDRIHDVFHFSMLRQYRSDPSHIASIEEIEVLDRDIKVLRRKSILLVKVLWQNHGTEEAT</sequence>
<reference evidence="4" key="2">
    <citation type="submission" date="2025-08" db="UniProtKB">
        <authorList>
            <consortium name="RefSeq"/>
        </authorList>
    </citation>
    <scope>IDENTIFICATION</scope>
</reference>
<proteinExistence type="predicted"/>
<dbReference type="SUPFAM" id="SSF56672">
    <property type="entry name" value="DNA/RNA polymerases"/>
    <property type="match status" value="2"/>
</dbReference>
<evidence type="ECO:0000313" key="3">
    <source>
        <dbReference type="Proteomes" id="UP000818029"/>
    </source>
</evidence>
<evidence type="ECO:0000259" key="1">
    <source>
        <dbReference type="Pfam" id="PF17919"/>
    </source>
</evidence>
<accession>A0ABM2ZBM2</accession>
<gene>
    <name evidence="4" type="primary">LOC121211380</name>
</gene>
<name>A0ABM2ZBM2_GOSHI</name>
<evidence type="ECO:0000259" key="2">
    <source>
        <dbReference type="Pfam" id="PF24626"/>
    </source>
</evidence>
<dbReference type="InterPro" id="IPR041577">
    <property type="entry name" value="RT_RNaseH_2"/>
</dbReference>
<organism evidence="3 4">
    <name type="scientific">Gossypium hirsutum</name>
    <name type="common">Upland cotton</name>
    <name type="synonym">Gossypium mexicanum</name>
    <dbReference type="NCBI Taxonomy" id="3635"/>
    <lineage>
        <taxon>Eukaryota</taxon>
        <taxon>Viridiplantae</taxon>
        <taxon>Streptophyta</taxon>
        <taxon>Embryophyta</taxon>
        <taxon>Tracheophyta</taxon>
        <taxon>Spermatophyta</taxon>
        <taxon>Magnoliopsida</taxon>
        <taxon>eudicotyledons</taxon>
        <taxon>Gunneridae</taxon>
        <taxon>Pentapetalae</taxon>
        <taxon>rosids</taxon>
        <taxon>malvids</taxon>
        <taxon>Malvales</taxon>
        <taxon>Malvaceae</taxon>
        <taxon>Malvoideae</taxon>
        <taxon>Gossypium</taxon>
    </lineage>
</organism>
<dbReference type="Pfam" id="PF17919">
    <property type="entry name" value="RT_RNaseH_2"/>
    <property type="match status" value="1"/>
</dbReference>
<evidence type="ECO:0008006" key="5">
    <source>
        <dbReference type="Google" id="ProtNLM"/>
    </source>
</evidence>